<dbReference type="RefSeq" id="WP_004098025.1">
    <property type="nucleotide sequence ID" value="NZ_AFGF01000191.1"/>
</dbReference>
<feature type="domain" description="PAS" evidence="8">
    <location>
        <begin position="10"/>
        <end position="57"/>
    </location>
</feature>
<evidence type="ECO:0000313" key="9">
    <source>
        <dbReference type="EMBL" id="EGO62634.1"/>
    </source>
</evidence>
<dbReference type="InterPro" id="IPR000014">
    <property type="entry name" value="PAS"/>
</dbReference>
<accession>F7NMU0</accession>
<dbReference type="PANTHER" id="PTHR32071">
    <property type="entry name" value="TRANSCRIPTIONAL REGULATORY PROTEIN"/>
    <property type="match status" value="1"/>
</dbReference>
<evidence type="ECO:0000256" key="1">
    <source>
        <dbReference type="ARBA" id="ARBA00022741"/>
    </source>
</evidence>
<keyword evidence="4" id="KW-0238">DNA-binding</keyword>
<dbReference type="InterPro" id="IPR025662">
    <property type="entry name" value="Sigma_54_int_dom_ATP-bd_1"/>
</dbReference>
<dbReference type="Pfam" id="PF25601">
    <property type="entry name" value="AAA_lid_14"/>
    <property type="match status" value="1"/>
</dbReference>
<dbReference type="PROSITE" id="PS50112">
    <property type="entry name" value="PAS"/>
    <property type="match status" value="1"/>
</dbReference>
<dbReference type="PROSITE" id="PS00676">
    <property type="entry name" value="SIGMA54_INTERACT_2"/>
    <property type="match status" value="1"/>
</dbReference>
<keyword evidence="10" id="KW-1185">Reference proteome</keyword>
<keyword evidence="3" id="KW-0805">Transcription regulation</keyword>
<dbReference type="Gene3D" id="3.40.50.300">
    <property type="entry name" value="P-loop containing nucleotide triphosphate hydrolases"/>
    <property type="match status" value="1"/>
</dbReference>
<dbReference type="PANTHER" id="PTHR32071:SF57">
    <property type="entry name" value="C4-DICARBOXYLATE TRANSPORT TRANSCRIPTIONAL REGULATORY PROTEIN DCTD"/>
    <property type="match status" value="1"/>
</dbReference>
<evidence type="ECO:0000313" key="10">
    <source>
        <dbReference type="Proteomes" id="UP000003240"/>
    </source>
</evidence>
<evidence type="ECO:0000259" key="8">
    <source>
        <dbReference type="PROSITE" id="PS50112"/>
    </source>
</evidence>
<evidence type="ECO:0000256" key="4">
    <source>
        <dbReference type="ARBA" id="ARBA00023125"/>
    </source>
</evidence>
<dbReference type="InterPro" id="IPR003593">
    <property type="entry name" value="AAA+_ATPase"/>
</dbReference>
<comment type="caution">
    <text evidence="9">The sequence shown here is derived from an EMBL/GenBank/DDBJ whole genome shotgun (WGS) entry which is preliminary data.</text>
</comment>
<dbReference type="AlphaFoldDB" id="F7NMU0"/>
<evidence type="ECO:0000256" key="5">
    <source>
        <dbReference type="ARBA" id="ARBA00023163"/>
    </source>
</evidence>
<dbReference type="Pfam" id="PF00989">
    <property type="entry name" value="PAS"/>
    <property type="match status" value="1"/>
</dbReference>
<dbReference type="SUPFAM" id="SSF52540">
    <property type="entry name" value="P-loop containing nucleoside triphosphate hydrolases"/>
    <property type="match status" value="1"/>
</dbReference>
<evidence type="ECO:0000256" key="2">
    <source>
        <dbReference type="ARBA" id="ARBA00022840"/>
    </source>
</evidence>
<dbReference type="CDD" id="cd00130">
    <property type="entry name" value="PAS"/>
    <property type="match status" value="1"/>
</dbReference>
<dbReference type="InterPro" id="IPR013767">
    <property type="entry name" value="PAS_fold"/>
</dbReference>
<dbReference type="STRING" id="1009370.ALO_17106"/>
<gene>
    <name evidence="9" type="ORF">ALO_17106</name>
</gene>
<dbReference type="NCBIfam" id="TIGR00229">
    <property type="entry name" value="sensory_box"/>
    <property type="match status" value="1"/>
</dbReference>
<reference evidence="9 10" key="1">
    <citation type="journal article" date="2011" name="EMBO J.">
        <title>Structural diversity of bacterial flagellar motors.</title>
        <authorList>
            <person name="Chen S."/>
            <person name="Beeby M."/>
            <person name="Murphy G.E."/>
            <person name="Leadbetter J.R."/>
            <person name="Hendrixson D.R."/>
            <person name="Briegel A."/>
            <person name="Li Z."/>
            <person name="Shi J."/>
            <person name="Tocheva E.I."/>
            <person name="Muller A."/>
            <person name="Dobro M.J."/>
            <person name="Jensen G.J."/>
        </authorList>
    </citation>
    <scope>NUCLEOTIDE SEQUENCE [LARGE SCALE GENOMIC DNA]</scope>
    <source>
        <strain evidence="9 10">DSM 6540</strain>
    </source>
</reference>
<dbReference type="GO" id="GO:0006355">
    <property type="term" value="P:regulation of DNA-templated transcription"/>
    <property type="evidence" value="ECO:0007669"/>
    <property type="project" value="InterPro"/>
</dbReference>
<dbReference type="Proteomes" id="UP000003240">
    <property type="component" value="Unassembled WGS sequence"/>
</dbReference>
<dbReference type="InterPro" id="IPR002078">
    <property type="entry name" value="Sigma_54_int"/>
</dbReference>
<name>F7NMU0_9FIRM</name>
<dbReference type="CDD" id="cd00009">
    <property type="entry name" value="AAA"/>
    <property type="match status" value="1"/>
</dbReference>
<dbReference type="OrthoDB" id="9771372at2"/>
<dbReference type="InterPro" id="IPR025943">
    <property type="entry name" value="Sigma_54_int_dom_ATP-bd_2"/>
</dbReference>
<keyword evidence="6" id="KW-0175">Coiled coil</keyword>
<dbReference type="InterPro" id="IPR027417">
    <property type="entry name" value="P-loop_NTPase"/>
</dbReference>
<dbReference type="GO" id="GO:0005524">
    <property type="term" value="F:ATP binding"/>
    <property type="evidence" value="ECO:0007669"/>
    <property type="project" value="UniProtKB-KW"/>
</dbReference>
<dbReference type="Gene3D" id="1.10.10.60">
    <property type="entry name" value="Homeodomain-like"/>
    <property type="match status" value="1"/>
</dbReference>
<keyword evidence="2" id="KW-0067">ATP-binding</keyword>
<dbReference type="InterPro" id="IPR058031">
    <property type="entry name" value="AAA_lid_NorR"/>
</dbReference>
<dbReference type="InterPro" id="IPR035965">
    <property type="entry name" value="PAS-like_dom_sf"/>
</dbReference>
<evidence type="ECO:0000259" key="7">
    <source>
        <dbReference type="PROSITE" id="PS50045"/>
    </source>
</evidence>
<dbReference type="PROSITE" id="PS50045">
    <property type="entry name" value="SIGMA54_INTERACT_4"/>
    <property type="match status" value="1"/>
</dbReference>
<evidence type="ECO:0000256" key="6">
    <source>
        <dbReference type="SAM" id="Coils"/>
    </source>
</evidence>
<dbReference type="SMART" id="SM00382">
    <property type="entry name" value="AAA"/>
    <property type="match status" value="1"/>
</dbReference>
<evidence type="ECO:0000256" key="3">
    <source>
        <dbReference type="ARBA" id="ARBA00023015"/>
    </source>
</evidence>
<dbReference type="Pfam" id="PF00158">
    <property type="entry name" value="Sigma54_activat"/>
    <property type="match status" value="1"/>
</dbReference>
<organism evidence="9 10">
    <name type="scientific">Acetonema longum DSM 6540</name>
    <dbReference type="NCBI Taxonomy" id="1009370"/>
    <lineage>
        <taxon>Bacteria</taxon>
        <taxon>Bacillati</taxon>
        <taxon>Bacillota</taxon>
        <taxon>Negativicutes</taxon>
        <taxon>Acetonemataceae</taxon>
        <taxon>Acetonema</taxon>
    </lineage>
</organism>
<proteinExistence type="predicted"/>
<dbReference type="Gene3D" id="1.10.8.60">
    <property type="match status" value="1"/>
</dbReference>
<dbReference type="Gene3D" id="3.30.450.20">
    <property type="entry name" value="PAS domain"/>
    <property type="match status" value="1"/>
</dbReference>
<keyword evidence="1" id="KW-0547">Nucleotide-binding</keyword>
<dbReference type="FunFam" id="3.40.50.300:FF:000006">
    <property type="entry name" value="DNA-binding transcriptional regulator NtrC"/>
    <property type="match status" value="1"/>
</dbReference>
<protein>
    <submittedName>
        <fullName evidence="9">Sigma-54 dependent transcription regulator</fullName>
    </submittedName>
</protein>
<dbReference type="InterPro" id="IPR025944">
    <property type="entry name" value="Sigma_54_int_dom_CS"/>
</dbReference>
<sequence length="464" mass="51275">MEPISKLFSAANTTVSLIEAVYDGILIADRDVIVRYVNTGYLQIAGLSREDIIGRSLPQVRPGSVLPQVIKTGVAQIGIYRQEGDAEYVVDMAPIRLEGAVIGGLSVVKSIARIKHLSRELEKYAQKNHELKATVDSLYQARYTFQDAIGISGAFRKTVALAKRMAGYDEDILITGESGTGKELFAQAIHNASSRAAKPFVAVNCSTLNVTLAESELFGYSSGSFTGALKGGKAGLFAMADGGTIMLDEIADLPYDMQAKLLRVLQERKVRRVGESTEEAVDIRVIAATNRDLLAMVKEGKYREDLYYRLSAMTLELPSLKNRKEDLAPLADNFLAEWGKKNKRTVTFLPLAYEMMLFYDWPGNVRELKNVVQFSAYTCDGDTVAEIHLPKSAYAQAFSLRPTWENGWGLGHSGSLKKILEDTERAVIRQMFAKYGQSLEAKKKIAAELEISLATLYNKTRTLE</sequence>
<dbReference type="SUPFAM" id="SSF55785">
    <property type="entry name" value="PYP-like sensor domain (PAS domain)"/>
    <property type="match status" value="1"/>
</dbReference>
<keyword evidence="5" id="KW-0804">Transcription</keyword>
<dbReference type="SMART" id="SM00091">
    <property type="entry name" value="PAS"/>
    <property type="match status" value="1"/>
</dbReference>
<dbReference type="PROSITE" id="PS00675">
    <property type="entry name" value="SIGMA54_INTERACT_1"/>
    <property type="match status" value="1"/>
</dbReference>
<dbReference type="PROSITE" id="PS00688">
    <property type="entry name" value="SIGMA54_INTERACT_3"/>
    <property type="match status" value="1"/>
</dbReference>
<feature type="coiled-coil region" evidence="6">
    <location>
        <begin position="114"/>
        <end position="141"/>
    </location>
</feature>
<dbReference type="GO" id="GO:0003677">
    <property type="term" value="F:DNA binding"/>
    <property type="evidence" value="ECO:0007669"/>
    <property type="project" value="UniProtKB-KW"/>
</dbReference>
<feature type="domain" description="Sigma-54 factor interaction" evidence="7">
    <location>
        <begin position="148"/>
        <end position="377"/>
    </location>
</feature>
<dbReference type="eggNOG" id="COG3829">
    <property type="taxonomic scope" value="Bacteria"/>
</dbReference>
<dbReference type="EMBL" id="AFGF01000191">
    <property type="protein sequence ID" value="EGO62634.1"/>
    <property type="molecule type" value="Genomic_DNA"/>
</dbReference>